<gene>
    <name evidence="2" type="ORF">AKJ09_07665</name>
</gene>
<dbReference type="Proteomes" id="UP000064967">
    <property type="component" value="Chromosome"/>
</dbReference>
<keyword evidence="3" id="KW-1185">Reference proteome</keyword>
<reference evidence="2 3" key="1">
    <citation type="submission" date="2015-08" db="EMBL/GenBank/DDBJ databases">
        <authorList>
            <person name="Babu N.S."/>
            <person name="Beckwith C.J."/>
            <person name="Beseler K.G."/>
            <person name="Brison A."/>
            <person name="Carone J.V."/>
            <person name="Caskin T.P."/>
            <person name="Diamond M."/>
            <person name="Durham M.E."/>
            <person name="Foxe J.M."/>
            <person name="Go M."/>
            <person name="Henderson B.A."/>
            <person name="Jones I.B."/>
            <person name="McGettigan J.A."/>
            <person name="Micheletti S.J."/>
            <person name="Nasrallah M.E."/>
            <person name="Ortiz D."/>
            <person name="Piller C.R."/>
            <person name="Privatt S.R."/>
            <person name="Schneider S.L."/>
            <person name="Sharp S."/>
            <person name="Smith T.C."/>
            <person name="Stanton J.D."/>
            <person name="Ullery H.E."/>
            <person name="Wilson R.J."/>
            <person name="Serrano M.G."/>
            <person name="Buck G."/>
            <person name="Lee V."/>
            <person name="Wang Y."/>
            <person name="Carvalho R."/>
            <person name="Voegtly L."/>
            <person name="Shi R."/>
            <person name="Duckworth R."/>
            <person name="Johnson A."/>
            <person name="Loviza R."/>
            <person name="Walstead R."/>
            <person name="Shah Z."/>
            <person name="Kiflezghi M."/>
            <person name="Wade K."/>
            <person name="Ball S.L."/>
            <person name="Bradley K.W."/>
            <person name="Asai D.J."/>
            <person name="Bowman C.A."/>
            <person name="Russell D.A."/>
            <person name="Pope W.H."/>
            <person name="Jacobs-Sera D."/>
            <person name="Hendrix R.W."/>
            <person name="Hatfull G.F."/>
        </authorList>
    </citation>
    <scope>NUCLEOTIDE SEQUENCE [LARGE SCALE GENOMIC DNA]</scope>
    <source>
        <strain evidence="2 3">DSM 27648</strain>
    </source>
</reference>
<evidence type="ECO:0000256" key="1">
    <source>
        <dbReference type="SAM" id="MobiDB-lite"/>
    </source>
</evidence>
<name>A0A0K1Q5R4_9BACT</name>
<proteinExistence type="predicted"/>
<accession>A0A0K1Q5R4</accession>
<protein>
    <submittedName>
        <fullName evidence="2">Uncharacterized protein</fullName>
    </submittedName>
</protein>
<dbReference type="AlphaFoldDB" id="A0A0K1Q5R4"/>
<evidence type="ECO:0000313" key="3">
    <source>
        <dbReference type="Proteomes" id="UP000064967"/>
    </source>
</evidence>
<organism evidence="2 3">
    <name type="scientific">Labilithrix luteola</name>
    <dbReference type="NCBI Taxonomy" id="1391654"/>
    <lineage>
        <taxon>Bacteria</taxon>
        <taxon>Pseudomonadati</taxon>
        <taxon>Myxococcota</taxon>
        <taxon>Polyangia</taxon>
        <taxon>Polyangiales</taxon>
        <taxon>Labilitrichaceae</taxon>
        <taxon>Labilithrix</taxon>
    </lineage>
</organism>
<feature type="region of interest" description="Disordered" evidence="1">
    <location>
        <begin position="129"/>
        <end position="154"/>
    </location>
</feature>
<sequence>MATPKSVSALAVTAMLPTVNVQPATAMLATVRLLAATATLPAVRLDPDTATLALALVEPATATLLRTATLPAAPTLSYERDALGASAIVTRGAPMRGVLRSCSRPLARSLGRPCANLFVTCMARRQRQPPCPMRRMASAERERRLSRSMRARQS</sequence>
<dbReference type="KEGG" id="llu:AKJ09_07665"/>
<evidence type="ECO:0000313" key="2">
    <source>
        <dbReference type="EMBL" id="AKV01002.1"/>
    </source>
</evidence>
<dbReference type="EMBL" id="CP012333">
    <property type="protein sequence ID" value="AKV01002.1"/>
    <property type="molecule type" value="Genomic_DNA"/>
</dbReference>